<reference evidence="2" key="1">
    <citation type="submission" date="2019-09" db="EMBL/GenBank/DDBJ databases">
        <title>Draft genome information of white flower Hibiscus syriacus.</title>
        <authorList>
            <person name="Kim Y.-M."/>
        </authorList>
    </citation>
    <scope>NUCLEOTIDE SEQUENCE [LARGE SCALE GENOMIC DNA]</scope>
    <source>
        <strain evidence="2">YM2019G1</strain>
    </source>
</reference>
<sequence length="120" mass="13650">MHGASLAMSKYPECSLIDEDGRHHYSIRDSRSSNIIYQRNEKSSVRKACYRSPSPRPPEQSATVSITSTMPKKELDKRTISPHRFPLLCTESVSSPTIPNTIRARQQHPSEPRRSTLMLL</sequence>
<feature type="region of interest" description="Disordered" evidence="1">
    <location>
        <begin position="96"/>
        <end position="120"/>
    </location>
</feature>
<protein>
    <submittedName>
        <fullName evidence="2">Uncharacterized protein</fullName>
    </submittedName>
</protein>
<proteinExistence type="predicted"/>
<evidence type="ECO:0000313" key="2">
    <source>
        <dbReference type="EMBL" id="KAE8728013.1"/>
    </source>
</evidence>
<evidence type="ECO:0000256" key="1">
    <source>
        <dbReference type="SAM" id="MobiDB-lite"/>
    </source>
</evidence>
<dbReference type="EMBL" id="VEPZ02000281">
    <property type="protein sequence ID" value="KAE8728013.1"/>
    <property type="molecule type" value="Genomic_DNA"/>
</dbReference>
<gene>
    <name evidence="2" type="ORF">F3Y22_tig00004797pilonHSYRG00016</name>
</gene>
<feature type="compositionally biased region" description="Polar residues" evidence="1">
    <location>
        <begin position="60"/>
        <end position="70"/>
    </location>
</feature>
<comment type="caution">
    <text evidence="2">The sequence shown here is derived from an EMBL/GenBank/DDBJ whole genome shotgun (WGS) entry which is preliminary data.</text>
</comment>
<organism evidence="2 3">
    <name type="scientific">Hibiscus syriacus</name>
    <name type="common">Rose of Sharon</name>
    <dbReference type="NCBI Taxonomy" id="106335"/>
    <lineage>
        <taxon>Eukaryota</taxon>
        <taxon>Viridiplantae</taxon>
        <taxon>Streptophyta</taxon>
        <taxon>Embryophyta</taxon>
        <taxon>Tracheophyta</taxon>
        <taxon>Spermatophyta</taxon>
        <taxon>Magnoliopsida</taxon>
        <taxon>eudicotyledons</taxon>
        <taxon>Gunneridae</taxon>
        <taxon>Pentapetalae</taxon>
        <taxon>rosids</taxon>
        <taxon>malvids</taxon>
        <taxon>Malvales</taxon>
        <taxon>Malvaceae</taxon>
        <taxon>Malvoideae</taxon>
        <taxon>Hibiscus</taxon>
    </lineage>
</organism>
<feature type="compositionally biased region" description="Polar residues" evidence="1">
    <location>
        <begin position="96"/>
        <end position="107"/>
    </location>
</feature>
<feature type="region of interest" description="Disordered" evidence="1">
    <location>
        <begin position="42"/>
        <end position="81"/>
    </location>
</feature>
<evidence type="ECO:0000313" key="3">
    <source>
        <dbReference type="Proteomes" id="UP000436088"/>
    </source>
</evidence>
<dbReference type="AlphaFoldDB" id="A0A6A3CFK4"/>
<accession>A0A6A3CFK4</accession>
<name>A0A6A3CFK4_HIBSY</name>
<keyword evidence="3" id="KW-1185">Reference proteome</keyword>
<dbReference type="Proteomes" id="UP000436088">
    <property type="component" value="Unassembled WGS sequence"/>
</dbReference>